<organism evidence="1 2">
    <name type="scientific">candidate division WWE3 bacterium</name>
    <dbReference type="NCBI Taxonomy" id="2053526"/>
    <lineage>
        <taxon>Bacteria</taxon>
        <taxon>Katanobacteria</taxon>
    </lineage>
</organism>
<accession>A0A955LG81</accession>
<dbReference type="EMBL" id="JAGQKX010000011">
    <property type="protein sequence ID" value="MCA9389926.1"/>
    <property type="molecule type" value="Genomic_DNA"/>
</dbReference>
<dbReference type="AlphaFoldDB" id="A0A955LG81"/>
<gene>
    <name evidence="1" type="ORF">KC571_00830</name>
</gene>
<proteinExistence type="predicted"/>
<dbReference type="Proteomes" id="UP000701698">
    <property type="component" value="Unassembled WGS sequence"/>
</dbReference>
<comment type="caution">
    <text evidence="1">The sequence shown here is derived from an EMBL/GenBank/DDBJ whole genome shotgun (WGS) entry which is preliminary data.</text>
</comment>
<sequence>MGYDDLFEKIRRIHDDCHTLCQHAFGRYYPVSGNVGIFCQSEEEYKSLTQLRERFTEPSDNPNRKYFKLIEPITVLTEDSIPEANYTYLYIRQPDPSPYGNHTGDIDFILEQDDYDELKKRIKQNPVAGVQMYDRPGWDTLQITNPAIDAVAYISTLEMAEKARIKFD</sequence>
<protein>
    <submittedName>
        <fullName evidence="1">Uncharacterized protein</fullName>
    </submittedName>
</protein>
<name>A0A955LG81_UNCKA</name>
<reference evidence="1" key="2">
    <citation type="journal article" date="2021" name="Microbiome">
        <title>Successional dynamics and alternative stable states in a saline activated sludge microbial community over 9 years.</title>
        <authorList>
            <person name="Wang Y."/>
            <person name="Ye J."/>
            <person name="Ju F."/>
            <person name="Liu L."/>
            <person name="Boyd J.A."/>
            <person name="Deng Y."/>
            <person name="Parks D.H."/>
            <person name="Jiang X."/>
            <person name="Yin X."/>
            <person name="Woodcroft B.J."/>
            <person name="Tyson G.W."/>
            <person name="Hugenholtz P."/>
            <person name="Polz M.F."/>
            <person name="Zhang T."/>
        </authorList>
    </citation>
    <scope>NUCLEOTIDE SEQUENCE</scope>
    <source>
        <strain evidence="1">HKST-UBA01</strain>
    </source>
</reference>
<evidence type="ECO:0000313" key="2">
    <source>
        <dbReference type="Proteomes" id="UP000701698"/>
    </source>
</evidence>
<reference evidence="1" key="1">
    <citation type="submission" date="2020-04" db="EMBL/GenBank/DDBJ databases">
        <authorList>
            <person name="Zhang T."/>
        </authorList>
    </citation>
    <scope>NUCLEOTIDE SEQUENCE</scope>
    <source>
        <strain evidence="1">HKST-UBA01</strain>
    </source>
</reference>
<evidence type="ECO:0000313" key="1">
    <source>
        <dbReference type="EMBL" id="MCA9389926.1"/>
    </source>
</evidence>